<keyword evidence="1" id="KW-1185">Reference proteome</keyword>
<sequence>MDNRPPPKKKMKFTIDNILRLGSIFSITNLLGLQSGSGSSKEPKDYVDRLETTIEHNRKFKYLKSRSKFQIKELPKDPEELLSRITEFLGIFQYFLNEAVTESRGLGLNPEQIGCVISSELLDHDVWIPVRRGRKGQVCNEKHCGTCGDYHDPKRGCYIKPLEPKIDKKYRFIAFDLETTQYLPSDKGKQHEANFIAAKVTCPDCIFEEKECKVCGQYRLVTFSHQPYTKTTVDNMIISQQPLEAFVEWILNVLPQEYDTIAFSHFGGRFDMVLVFKEMFLRGK</sequence>
<evidence type="ECO:0000313" key="2">
    <source>
        <dbReference type="WBParaSite" id="scaffold5209_cov154.g9235"/>
    </source>
</evidence>
<evidence type="ECO:0000313" key="1">
    <source>
        <dbReference type="Proteomes" id="UP000887561"/>
    </source>
</evidence>
<reference evidence="2" key="1">
    <citation type="submission" date="2022-11" db="UniProtKB">
        <authorList>
            <consortium name="WormBaseParasite"/>
        </authorList>
    </citation>
    <scope>IDENTIFICATION</scope>
</reference>
<dbReference type="Proteomes" id="UP000887561">
    <property type="component" value="Unplaced"/>
</dbReference>
<dbReference type="AlphaFoldDB" id="A0A915MX49"/>
<accession>A0A915MX49</accession>
<name>A0A915MX49_MELJA</name>
<protein>
    <submittedName>
        <fullName evidence="2">DNA-directed DNA polymerase</fullName>
    </submittedName>
</protein>
<organism evidence="1 2">
    <name type="scientific">Meloidogyne javanica</name>
    <name type="common">Root-knot nematode worm</name>
    <dbReference type="NCBI Taxonomy" id="6303"/>
    <lineage>
        <taxon>Eukaryota</taxon>
        <taxon>Metazoa</taxon>
        <taxon>Ecdysozoa</taxon>
        <taxon>Nematoda</taxon>
        <taxon>Chromadorea</taxon>
        <taxon>Rhabditida</taxon>
        <taxon>Tylenchina</taxon>
        <taxon>Tylenchomorpha</taxon>
        <taxon>Tylenchoidea</taxon>
        <taxon>Meloidogynidae</taxon>
        <taxon>Meloidogyninae</taxon>
        <taxon>Meloidogyne</taxon>
        <taxon>Meloidogyne incognita group</taxon>
    </lineage>
</organism>
<proteinExistence type="predicted"/>
<dbReference type="WBParaSite" id="scaffold5209_cov154.g9235">
    <property type="protein sequence ID" value="scaffold5209_cov154.g9235"/>
    <property type="gene ID" value="scaffold5209_cov154.g9235"/>
</dbReference>